<evidence type="ECO:0000256" key="3">
    <source>
        <dbReference type="ARBA" id="ARBA00022842"/>
    </source>
</evidence>
<dbReference type="InterPro" id="IPR006439">
    <property type="entry name" value="HAD-SF_hydro_IA"/>
</dbReference>
<dbReference type="InterPro" id="IPR036412">
    <property type="entry name" value="HAD-like_sf"/>
</dbReference>
<dbReference type="SUPFAM" id="SSF56784">
    <property type="entry name" value="HAD-like"/>
    <property type="match status" value="1"/>
</dbReference>
<dbReference type="AlphaFoldDB" id="A0A3M8APR6"/>
<dbReference type="RefSeq" id="WP_122953171.1">
    <property type="nucleotide sequence ID" value="NZ_BJOD01000066.1"/>
</dbReference>
<evidence type="ECO:0000313" key="4">
    <source>
        <dbReference type="EMBL" id="GED28323.1"/>
    </source>
</evidence>
<proteinExistence type="predicted"/>
<dbReference type="InterPro" id="IPR051400">
    <property type="entry name" value="HAD-like_hydrolase"/>
</dbReference>
<dbReference type="SFLD" id="SFLDG01129">
    <property type="entry name" value="C1.5:_HAD__Beta-PGM__Phosphata"/>
    <property type="match status" value="1"/>
</dbReference>
<keyword evidence="3" id="KW-0460">Magnesium</keyword>
<organism evidence="5 6">
    <name type="scientific">Brevibacillus agri</name>
    <dbReference type="NCBI Taxonomy" id="51101"/>
    <lineage>
        <taxon>Bacteria</taxon>
        <taxon>Bacillati</taxon>
        <taxon>Bacillota</taxon>
        <taxon>Bacilli</taxon>
        <taxon>Bacillales</taxon>
        <taxon>Paenibacillaceae</taxon>
        <taxon>Brevibacillus</taxon>
    </lineage>
</organism>
<comment type="caution">
    <text evidence="5">The sequence shown here is derived from an EMBL/GenBank/DDBJ whole genome shotgun (WGS) entry which is preliminary data.</text>
</comment>
<keyword evidence="2 5" id="KW-0378">Hydrolase</keyword>
<sequence length="260" mass="29333">MNKRWITLDLDGTLMQNPFGAWVFPEVASTVSRKLGREHDIVAELIAEHEKRMALRQWVAAYDWDDMLSVRCAALGVQPGVDIEALVRKHCVPPKVHLLEQGIPETLRKIRGEGFALAVVTNGFYKYQAPVMEVLGILELFEAIITPERAGTGKPDPAIFQHLPGEVLAHVGDRLDHDVHPANQMKIVSVLIERKMPEAAKGISPYMRVRDQRVRELCTEKGRRECQNNGLQELPEQFVPRAIIHSLTELPMVLGIENME</sequence>
<dbReference type="EMBL" id="BJOD01000066">
    <property type="protein sequence ID" value="GED28323.1"/>
    <property type="molecule type" value="Genomic_DNA"/>
</dbReference>
<gene>
    <name evidence="4" type="ORF">BAG01nite_44250</name>
    <name evidence="5" type="ORF">EB820_17965</name>
</gene>
<dbReference type="Pfam" id="PF00702">
    <property type="entry name" value="Hydrolase"/>
    <property type="match status" value="1"/>
</dbReference>
<name>A0A3M8APR6_9BACL</name>
<evidence type="ECO:0000256" key="1">
    <source>
        <dbReference type="ARBA" id="ARBA00001946"/>
    </source>
</evidence>
<evidence type="ECO:0000313" key="6">
    <source>
        <dbReference type="Proteomes" id="UP000276178"/>
    </source>
</evidence>
<dbReference type="Proteomes" id="UP000276178">
    <property type="component" value="Unassembled WGS sequence"/>
</dbReference>
<dbReference type="GO" id="GO:0044281">
    <property type="term" value="P:small molecule metabolic process"/>
    <property type="evidence" value="ECO:0007669"/>
    <property type="project" value="UniProtKB-ARBA"/>
</dbReference>
<dbReference type="GO" id="GO:0016787">
    <property type="term" value="F:hydrolase activity"/>
    <property type="evidence" value="ECO:0007669"/>
    <property type="project" value="UniProtKB-KW"/>
</dbReference>
<dbReference type="Gene3D" id="3.40.50.1000">
    <property type="entry name" value="HAD superfamily/HAD-like"/>
    <property type="match status" value="1"/>
</dbReference>
<reference evidence="5 6" key="1">
    <citation type="submission" date="2018-10" db="EMBL/GenBank/DDBJ databases">
        <title>Phylogenomics of Brevibacillus.</title>
        <authorList>
            <person name="Dunlap C."/>
        </authorList>
    </citation>
    <scope>NUCLEOTIDE SEQUENCE [LARGE SCALE GENOMIC DNA]</scope>
    <source>
        <strain evidence="5 6">NRRL NRS 1219</strain>
    </source>
</reference>
<evidence type="ECO:0000313" key="7">
    <source>
        <dbReference type="Proteomes" id="UP000317180"/>
    </source>
</evidence>
<dbReference type="PANTHER" id="PTHR46470">
    <property type="entry name" value="N-ACYLNEURAMINATE-9-PHOSPHATASE"/>
    <property type="match status" value="1"/>
</dbReference>
<dbReference type="OrthoDB" id="25198at2"/>
<accession>A0A3M8APR6</accession>
<protein>
    <submittedName>
        <fullName evidence="5">HAD family hydrolase</fullName>
    </submittedName>
</protein>
<dbReference type="Proteomes" id="UP000317180">
    <property type="component" value="Unassembled WGS sequence"/>
</dbReference>
<evidence type="ECO:0000256" key="2">
    <source>
        <dbReference type="ARBA" id="ARBA00022801"/>
    </source>
</evidence>
<keyword evidence="7" id="KW-1185">Reference proteome</keyword>
<dbReference type="GeneID" id="82813723"/>
<dbReference type="InterPro" id="IPR023214">
    <property type="entry name" value="HAD_sf"/>
</dbReference>
<reference evidence="4 7" key="2">
    <citation type="submission" date="2019-06" db="EMBL/GenBank/DDBJ databases">
        <title>Whole genome shotgun sequence of Brevibacillus agri NBRC 15538.</title>
        <authorList>
            <person name="Hosoyama A."/>
            <person name="Uohara A."/>
            <person name="Ohji S."/>
            <person name="Ichikawa N."/>
        </authorList>
    </citation>
    <scope>NUCLEOTIDE SEQUENCE [LARGE SCALE GENOMIC DNA]</scope>
    <source>
        <strain evidence="4 7">NBRC 15538</strain>
    </source>
</reference>
<dbReference type="PRINTS" id="PR00413">
    <property type="entry name" value="HADHALOGNASE"/>
</dbReference>
<evidence type="ECO:0000313" key="5">
    <source>
        <dbReference type="EMBL" id="RNB53053.1"/>
    </source>
</evidence>
<dbReference type="PANTHER" id="PTHR46470:SF4">
    <property type="entry name" value="5-AMINO-6-(5-PHOSPHO-D-RIBITYLAMINO)URACIL PHOSPHATASE YIGB"/>
    <property type="match status" value="1"/>
</dbReference>
<dbReference type="SFLD" id="SFLDS00003">
    <property type="entry name" value="Haloacid_Dehalogenase"/>
    <property type="match status" value="1"/>
</dbReference>
<comment type="cofactor">
    <cofactor evidence="1">
        <name>Mg(2+)</name>
        <dbReference type="ChEBI" id="CHEBI:18420"/>
    </cofactor>
</comment>
<dbReference type="EMBL" id="RHHN01000049">
    <property type="protein sequence ID" value="RNB53053.1"/>
    <property type="molecule type" value="Genomic_DNA"/>
</dbReference>